<dbReference type="Gene3D" id="3.40.50.150">
    <property type="entry name" value="Vaccinia Virus protein VP39"/>
    <property type="match status" value="1"/>
</dbReference>
<organism evidence="2">
    <name type="scientific">marine metagenome</name>
    <dbReference type="NCBI Taxonomy" id="408172"/>
    <lineage>
        <taxon>unclassified sequences</taxon>
        <taxon>metagenomes</taxon>
        <taxon>ecological metagenomes</taxon>
    </lineage>
</organism>
<dbReference type="CDD" id="cd02440">
    <property type="entry name" value="AdoMet_MTases"/>
    <property type="match status" value="1"/>
</dbReference>
<evidence type="ECO:0000259" key="1">
    <source>
        <dbReference type="Pfam" id="PF08241"/>
    </source>
</evidence>
<feature type="non-terminal residue" evidence="2">
    <location>
        <position position="172"/>
    </location>
</feature>
<dbReference type="AlphaFoldDB" id="A0A382U987"/>
<dbReference type="PANTHER" id="PTHR43591:SF110">
    <property type="entry name" value="RHODANESE DOMAIN-CONTAINING PROTEIN"/>
    <property type="match status" value="1"/>
</dbReference>
<feature type="domain" description="Methyltransferase type 11" evidence="1">
    <location>
        <begin position="64"/>
        <end position="156"/>
    </location>
</feature>
<dbReference type="GO" id="GO:0008757">
    <property type="term" value="F:S-adenosylmethionine-dependent methyltransferase activity"/>
    <property type="evidence" value="ECO:0007669"/>
    <property type="project" value="InterPro"/>
</dbReference>
<sequence>MKKDVANKLDIYKLKTPEELLKYYQDWTNNNKYNKDMVDWNYTAPQETVSVLKKYALKKNSKILDAGCGTGLVGIELKKYGYSNIDGVDFSQNMLNLVPQGIYKKIEKVDLNKLLKFKNNTYDVIMCVGTFTYGHVMPKALDELIRITKNKGLICFTINEGIYEEYGFDNKI</sequence>
<dbReference type="Pfam" id="PF08241">
    <property type="entry name" value="Methyltransf_11"/>
    <property type="match status" value="1"/>
</dbReference>
<dbReference type="InterPro" id="IPR029063">
    <property type="entry name" value="SAM-dependent_MTases_sf"/>
</dbReference>
<evidence type="ECO:0000313" key="2">
    <source>
        <dbReference type="EMBL" id="SVD30425.1"/>
    </source>
</evidence>
<reference evidence="2" key="1">
    <citation type="submission" date="2018-05" db="EMBL/GenBank/DDBJ databases">
        <authorList>
            <person name="Lanie J.A."/>
            <person name="Ng W.-L."/>
            <person name="Kazmierczak K.M."/>
            <person name="Andrzejewski T.M."/>
            <person name="Davidsen T.M."/>
            <person name="Wayne K.J."/>
            <person name="Tettelin H."/>
            <person name="Glass J.I."/>
            <person name="Rusch D."/>
            <person name="Podicherti R."/>
            <person name="Tsui H.-C.T."/>
            <person name="Winkler M.E."/>
        </authorList>
    </citation>
    <scope>NUCLEOTIDE SEQUENCE</scope>
</reference>
<name>A0A382U987_9ZZZZ</name>
<gene>
    <name evidence="2" type="ORF">METZ01_LOCUS383279</name>
</gene>
<dbReference type="InterPro" id="IPR013216">
    <property type="entry name" value="Methyltransf_11"/>
</dbReference>
<proteinExistence type="predicted"/>
<dbReference type="EMBL" id="UINC01142221">
    <property type="protein sequence ID" value="SVD30425.1"/>
    <property type="molecule type" value="Genomic_DNA"/>
</dbReference>
<dbReference type="PANTHER" id="PTHR43591">
    <property type="entry name" value="METHYLTRANSFERASE"/>
    <property type="match status" value="1"/>
</dbReference>
<dbReference type="SUPFAM" id="SSF53335">
    <property type="entry name" value="S-adenosyl-L-methionine-dependent methyltransferases"/>
    <property type="match status" value="1"/>
</dbReference>
<accession>A0A382U987</accession>
<protein>
    <recommendedName>
        <fullName evidence="1">Methyltransferase type 11 domain-containing protein</fullName>
    </recommendedName>
</protein>